<evidence type="ECO:0000259" key="2">
    <source>
        <dbReference type="PROSITE" id="PS50263"/>
    </source>
</evidence>
<gene>
    <name evidence="3" type="ORF">METZ01_LOCUS77918</name>
</gene>
<dbReference type="GO" id="GO:0050126">
    <property type="term" value="F:N-carbamoylputrescine amidase activity"/>
    <property type="evidence" value="ECO:0007669"/>
    <property type="project" value="TreeGrafter"/>
</dbReference>
<proteinExistence type="predicted"/>
<name>A0A381UAS5_9ZZZZ</name>
<dbReference type="Gene3D" id="3.60.110.10">
    <property type="entry name" value="Carbon-nitrogen hydrolase"/>
    <property type="match status" value="1"/>
</dbReference>
<dbReference type="InterPro" id="IPR003010">
    <property type="entry name" value="C-N_Hydrolase"/>
</dbReference>
<dbReference type="Pfam" id="PF00795">
    <property type="entry name" value="CN_hydrolase"/>
    <property type="match status" value="1"/>
</dbReference>
<feature type="domain" description="CN hydrolase" evidence="2">
    <location>
        <begin position="8"/>
        <end position="259"/>
    </location>
</feature>
<dbReference type="SUPFAM" id="SSF56317">
    <property type="entry name" value="Carbon-nitrogen hydrolase"/>
    <property type="match status" value="1"/>
</dbReference>
<dbReference type="PROSITE" id="PS50263">
    <property type="entry name" value="CN_HYDROLASE"/>
    <property type="match status" value="1"/>
</dbReference>
<sequence length="280" mass="30449">MHMDKSSLKIGMGQLLVEGGEPERNLERCGQMIADAANNNCDLVLLPECLDLAWTHPSAKLEAKPIPGPYSDIICQHACNHKMYVCAGLTEKAGNRIYNSAILVDDTGDILLKYQKINVLQVAQNIYSIGRNLSVAETRFGIVGVNICSDNYEDSLEIGHTLARMGAKIILSPSSWTVDYSVTEGKNPYGEKWFLPYHTLARLHDIVIVSATSVGVIVGGVYEGKKMVGCSLAVNKTGIIAQGKYNEFAGELVTTQIDLPGAQALGTAVGERLKVQNYYK</sequence>
<evidence type="ECO:0000256" key="1">
    <source>
        <dbReference type="ARBA" id="ARBA00022801"/>
    </source>
</evidence>
<reference evidence="3" key="1">
    <citation type="submission" date="2018-05" db="EMBL/GenBank/DDBJ databases">
        <authorList>
            <person name="Lanie J.A."/>
            <person name="Ng W.-L."/>
            <person name="Kazmierczak K.M."/>
            <person name="Andrzejewski T.M."/>
            <person name="Davidsen T.M."/>
            <person name="Wayne K.J."/>
            <person name="Tettelin H."/>
            <person name="Glass J.I."/>
            <person name="Rusch D."/>
            <person name="Podicherti R."/>
            <person name="Tsui H.-C.T."/>
            <person name="Winkler M.E."/>
        </authorList>
    </citation>
    <scope>NUCLEOTIDE SEQUENCE</scope>
</reference>
<dbReference type="EMBL" id="UINC01006033">
    <property type="protein sequence ID" value="SVA25064.1"/>
    <property type="molecule type" value="Genomic_DNA"/>
</dbReference>
<organism evidence="3">
    <name type="scientific">marine metagenome</name>
    <dbReference type="NCBI Taxonomy" id="408172"/>
    <lineage>
        <taxon>unclassified sequences</taxon>
        <taxon>metagenomes</taxon>
        <taxon>ecological metagenomes</taxon>
    </lineage>
</organism>
<dbReference type="GO" id="GO:0033388">
    <property type="term" value="P:putrescine biosynthetic process from arginine"/>
    <property type="evidence" value="ECO:0007669"/>
    <property type="project" value="TreeGrafter"/>
</dbReference>
<dbReference type="InterPro" id="IPR036526">
    <property type="entry name" value="C-N_Hydrolase_sf"/>
</dbReference>
<keyword evidence="1" id="KW-0378">Hydrolase</keyword>
<dbReference type="PANTHER" id="PTHR43674:SF2">
    <property type="entry name" value="BETA-UREIDOPROPIONASE"/>
    <property type="match status" value="1"/>
</dbReference>
<dbReference type="PANTHER" id="PTHR43674">
    <property type="entry name" value="NITRILASE C965.09-RELATED"/>
    <property type="match status" value="1"/>
</dbReference>
<accession>A0A381UAS5</accession>
<evidence type="ECO:0000313" key="3">
    <source>
        <dbReference type="EMBL" id="SVA25064.1"/>
    </source>
</evidence>
<dbReference type="AlphaFoldDB" id="A0A381UAS5"/>
<dbReference type="CDD" id="cd07197">
    <property type="entry name" value="nitrilase"/>
    <property type="match status" value="1"/>
</dbReference>
<dbReference type="InterPro" id="IPR050345">
    <property type="entry name" value="Aliph_Amidase/BUP"/>
</dbReference>
<protein>
    <recommendedName>
        <fullName evidence="2">CN hydrolase domain-containing protein</fullName>
    </recommendedName>
</protein>